<protein>
    <submittedName>
        <fullName evidence="2">Uncharacterized protein</fullName>
    </submittedName>
</protein>
<proteinExistence type="predicted"/>
<feature type="compositionally biased region" description="Low complexity" evidence="1">
    <location>
        <begin position="40"/>
        <end position="59"/>
    </location>
</feature>
<dbReference type="Proteomes" id="UP000794436">
    <property type="component" value="Unassembled WGS sequence"/>
</dbReference>
<feature type="region of interest" description="Disordered" evidence="1">
    <location>
        <begin position="1"/>
        <end position="129"/>
    </location>
</feature>
<feature type="compositionally biased region" description="Low complexity" evidence="1">
    <location>
        <begin position="94"/>
        <end position="106"/>
    </location>
</feature>
<feature type="compositionally biased region" description="Acidic residues" evidence="1">
    <location>
        <begin position="24"/>
        <end position="34"/>
    </location>
</feature>
<gene>
    <name evidence="2" type="ORF">Poli38472_007037</name>
</gene>
<keyword evidence="3" id="KW-1185">Reference proteome</keyword>
<organism evidence="2 3">
    <name type="scientific">Pythium oligandrum</name>
    <name type="common">Mycoparasitic fungus</name>
    <dbReference type="NCBI Taxonomy" id="41045"/>
    <lineage>
        <taxon>Eukaryota</taxon>
        <taxon>Sar</taxon>
        <taxon>Stramenopiles</taxon>
        <taxon>Oomycota</taxon>
        <taxon>Peronosporomycetes</taxon>
        <taxon>Pythiales</taxon>
        <taxon>Pythiaceae</taxon>
        <taxon>Pythium</taxon>
    </lineage>
</organism>
<dbReference type="AlphaFoldDB" id="A0A8K1FGN6"/>
<feature type="compositionally biased region" description="Acidic residues" evidence="1">
    <location>
        <begin position="108"/>
        <end position="120"/>
    </location>
</feature>
<evidence type="ECO:0000313" key="2">
    <source>
        <dbReference type="EMBL" id="TMW58892.1"/>
    </source>
</evidence>
<evidence type="ECO:0000313" key="3">
    <source>
        <dbReference type="Proteomes" id="UP000794436"/>
    </source>
</evidence>
<reference evidence="2" key="1">
    <citation type="submission" date="2019-03" db="EMBL/GenBank/DDBJ databases">
        <title>Long read genome sequence of the mycoparasitic Pythium oligandrum ATCC 38472 isolated from sugarbeet rhizosphere.</title>
        <authorList>
            <person name="Gaulin E."/>
        </authorList>
    </citation>
    <scope>NUCLEOTIDE SEQUENCE</scope>
    <source>
        <strain evidence="2">ATCC 38472_TT</strain>
    </source>
</reference>
<dbReference type="OrthoDB" id="108811at2759"/>
<sequence>MRPRTKSVVSAGEYFRTESAYASSDDESDSEDNWMEIAMRGSRSSGSPSSSPRTSSIHHQLNHHSLHYHQQQHHAVHAHHPYTSVTKGRARQGSDSSFSSRSTLPSWDENDPDLDDDEADYGVPRQRTCSHDRRISFDDDVNVVTIPSRDSYDAGYKRRVWYTMEDLSRMRQES</sequence>
<evidence type="ECO:0000256" key="1">
    <source>
        <dbReference type="SAM" id="MobiDB-lite"/>
    </source>
</evidence>
<comment type="caution">
    <text evidence="2">The sequence shown here is derived from an EMBL/GenBank/DDBJ whole genome shotgun (WGS) entry which is preliminary data.</text>
</comment>
<name>A0A8K1FGN6_PYTOL</name>
<accession>A0A8K1FGN6</accession>
<feature type="compositionally biased region" description="Basic residues" evidence="1">
    <location>
        <begin position="60"/>
        <end position="80"/>
    </location>
</feature>
<dbReference type="EMBL" id="SPLM01000110">
    <property type="protein sequence ID" value="TMW58892.1"/>
    <property type="molecule type" value="Genomic_DNA"/>
</dbReference>